<dbReference type="EMBL" id="CP048649">
    <property type="protein sequence ID" value="QIB69113.1"/>
    <property type="molecule type" value="Genomic_DNA"/>
</dbReference>
<sequence length="408" mass="47107">MVNRKEPEGIGILTYYFRNNNFGGILQAYALQCIVDEINGDCEQISYQLTSASFIKKIINIIKYQPLKTVVKTIQEKICAKISYYILGKKIRNQCAARRERFKNFEESIPHSAIVYGKDDIKFANKKYSTFIVGSDQVWNGGENFDVYCLSFVDNNKRKIAYAASAGMTFIGKLQFEQFKRYLQDFSAISVREKSLSDILSKSIGYSVTNVLDPVFLLSRKQWEEICIKPMITEPYILCYMLGRNKKQRTIAQEIANKKGCKLLTFPYITTGEFSFLDWHFGDIRDFSSGPREFIGLLSNAQAVITDSFHATAFSLIFGKNFCALPRYSEKPKSMANNRIIGLLEQFSLSDRLNDNIESILFFLQQGFDYKQVEALMSVFREDSLNWLRESLDYEEDQGRKEYGFEKE</sequence>
<dbReference type="GO" id="GO:0016740">
    <property type="term" value="F:transferase activity"/>
    <property type="evidence" value="ECO:0007669"/>
    <property type="project" value="UniProtKB-KW"/>
</dbReference>
<evidence type="ECO:0000313" key="3">
    <source>
        <dbReference type="Proteomes" id="UP000466848"/>
    </source>
</evidence>
<protein>
    <submittedName>
        <fullName evidence="2">Polysaccharide pyruvyl transferase family protein</fullName>
    </submittedName>
</protein>
<dbReference type="InterPro" id="IPR007345">
    <property type="entry name" value="Polysacch_pyruvyl_Trfase"/>
</dbReference>
<keyword evidence="3" id="KW-1185">Reference proteome</keyword>
<organism evidence="2 3">
    <name type="scientific">Aminipila butyrica</name>
    <dbReference type="NCBI Taxonomy" id="433296"/>
    <lineage>
        <taxon>Bacteria</taxon>
        <taxon>Bacillati</taxon>
        <taxon>Bacillota</taxon>
        <taxon>Clostridia</taxon>
        <taxon>Peptostreptococcales</taxon>
        <taxon>Anaerovoracaceae</taxon>
        <taxon>Aminipila</taxon>
    </lineage>
</organism>
<dbReference type="AlphaFoldDB" id="A0A858BT60"/>
<reference evidence="2 3" key="1">
    <citation type="submission" date="2020-02" db="EMBL/GenBank/DDBJ databases">
        <authorList>
            <person name="Kim Y.B."/>
            <person name="Roh S.W."/>
        </authorList>
    </citation>
    <scope>NUCLEOTIDE SEQUENCE [LARGE SCALE GENOMIC DNA]</scope>
    <source>
        <strain evidence="2 3">DSM 103574</strain>
    </source>
</reference>
<keyword evidence="2" id="KW-0808">Transferase</keyword>
<dbReference type="RefSeq" id="WP_163066074.1">
    <property type="nucleotide sequence ID" value="NZ_CP048649.1"/>
</dbReference>
<dbReference type="KEGG" id="abut:Ami103574_07170"/>
<evidence type="ECO:0000259" key="1">
    <source>
        <dbReference type="Pfam" id="PF04230"/>
    </source>
</evidence>
<evidence type="ECO:0000313" key="2">
    <source>
        <dbReference type="EMBL" id="QIB69113.1"/>
    </source>
</evidence>
<feature type="domain" description="Polysaccharide pyruvyl transferase" evidence="1">
    <location>
        <begin position="21"/>
        <end position="325"/>
    </location>
</feature>
<proteinExistence type="predicted"/>
<dbReference type="Proteomes" id="UP000466848">
    <property type="component" value="Chromosome"/>
</dbReference>
<accession>A0A858BT60</accession>
<name>A0A858BT60_9FIRM</name>
<dbReference type="Pfam" id="PF04230">
    <property type="entry name" value="PS_pyruv_trans"/>
    <property type="match status" value="1"/>
</dbReference>
<gene>
    <name evidence="2" type="ORF">Ami103574_07170</name>
</gene>